<proteinExistence type="predicted"/>
<dbReference type="InterPro" id="IPR012337">
    <property type="entry name" value="RNaseH-like_sf"/>
</dbReference>
<evidence type="ECO:0000259" key="1">
    <source>
        <dbReference type="Pfam" id="PF17921"/>
    </source>
</evidence>
<dbReference type="PANTHER" id="PTHR35046:SF26">
    <property type="entry name" value="RNA-DIRECTED DNA POLYMERASE"/>
    <property type="match status" value="1"/>
</dbReference>
<feature type="domain" description="Integrase zinc-binding" evidence="1">
    <location>
        <begin position="42"/>
        <end position="72"/>
    </location>
</feature>
<name>A0AAF0ZKE8_SOLVR</name>
<evidence type="ECO:0000313" key="2">
    <source>
        <dbReference type="EMBL" id="WMV41073.1"/>
    </source>
</evidence>
<keyword evidence="3" id="KW-1185">Reference proteome</keyword>
<dbReference type="Gene3D" id="1.10.340.70">
    <property type="match status" value="2"/>
</dbReference>
<protein>
    <recommendedName>
        <fullName evidence="1">Integrase zinc-binding domain-containing protein</fullName>
    </recommendedName>
</protein>
<gene>
    <name evidence="2" type="ORF">MTR67_034458</name>
</gene>
<reference evidence="2" key="1">
    <citation type="submission" date="2023-08" db="EMBL/GenBank/DDBJ databases">
        <title>A de novo genome assembly of Solanum verrucosum Schlechtendal, a Mexican diploid species geographically isolated from the other diploid A-genome species in potato relatives.</title>
        <authorList>
            <person name="Hosaka K."/>
        </authorList>
    </citation>
    <scope>NUCLEOTIDE SEQUENCE</scope>
    <source>
        <tissue evidence="2">Young leaves</tissue>
    </source>
</reference>
<dbReference type="Gene3D" id="3.30.420.10">
    <property type="entry name" value="Ribonuclease H-like superfamily/Ribonuclease H"/>
    <property type="match status" value="1"/>
</dbReference>
<dbReference type="EMBL" id="CP133619">
    <property type="protein sequence ID" value="WMV41073.1"/>
    <property type="molecule type" value="Genomic_DNA"/>
</dbReference>
<dbReference type="PANTHER" id="PTHR35046">
    <property type="entry name" value="ZINC KNUCKLE (CCHC-TYPE) FAMILY PROTEIN"/>
    <property type="match status" value="1"/>
</dbReference>
<dbReference type="InterPro" id="IPR041588">
    <property type="entry name" value="Integrase_H2C2"/>
</dbReference>
<dbReference type="InterPro" id="IPR036397">
    <property type="entry name" value="RNaseH_sf"/>
</dbReference>
<evidence type="ECO:0000313" key="3">
    <source>
        <dbReference type="Proteomes" id="UP001234989"/>
    </source>
</evidence>
<dbReference type="SUPFAM" id="SSF53098">
    <property type="entry name" value="Ribonuclease H-like"/>
    <property type="match status" value="1"/>
</dbReference>
<dbReference type="AlphaFoldDB" id="A0AAF0ZKE8"/>
<dbReference type="Pfam" id="PF17921">
    <property type="entry name" value="Integrase_H2C2"/>
    <property type="match status" value="1"/>
</dbReference>
<sequence length="274" mass="31568">MNVLYHSGKANVVAYALSRLSMGSVAHVEEERKELAKDVYRLARLGEVFWWNGMKKDITDFVAKCHNCQQVKEVFWWNGMKKDITDFVAKCHNCQQVKVEDQEPGCMTQEINIPTWKWEVLNMDFIAVLPHSAEDYAKIYINEIVRLNGVPLSIISDRGPPFTTYLWKSFQKGLGTQVNLSTTFDPSKDDIRRRDLEFQIDDWVFLKVSPTKGVMILGKKGKLSPRYVRKLRNKEVASVKVLWRSQSIYGATWEAEAAMKAKYPHLFSSNSIPV</sequence>
<dbReference type="GO" id="GO:0003676">
    <property type="term" value="F:nucleic acid binding"/>
    <property type="evidence" value="ECO:0007669"/>
    <property type="project" value="InterPro"/>
</dbReference>
<dbReference type="Proteomes" id="UP001234989">
    <property type="component" value="Chromosome 8"/>
</dbReference>
<accession>A0AAF0ZKE8</accession>
<organism evidence="2 3">
    <name type="scientific">Solanum verrucosum</name>
    <dbReference type="NCBI Taxonomy" id="315347"/>
    <lineage>
        <taxon>Eukaryota</taxon>
        <taxon>Viridiplantae</taxon>
        <taxon>Streptophyta</taxon>
        <taxon>Embryophyta</taxon>
        <taxon>Tracheophyta</taxon>
        <taxon>Spermatophyta</taxon>
        <taxon>Magnoliopsida</taxon>
        <taxon>eudicotyledons</taxon>
        <taxon>Gunneridae</taxon>
        <taxon>Pentapetalae</taxon>
        <taxon>asterids</taxon>
        <taxon>lamiids</taxon>
        <taxon>Solanales</taxon>
        <taxon>Solanaceae</taxon>
        <taxon>Solanoideae</taxon>
        <taxon>Solaneae</taxon>
        <taxon>Solanum</taxon>
    </lineage>
</organism>